<dbReference type="RefSeq" id="WP_406579500.1">
    <property type="nucleotide sequence ID" value="NZ_JBJHQH010000003.1"/>
</dbReference>
<keyword evidence="1" id="KW-0812">Transmembrane</keyword>
<proteinExistence type="predicted"/>
<keyword evidence="3" id="KW-1185">Reference proteome</keyword>
<name>A0ABW8RDR1_9BACI</name>
<feature type="transmembrane region" description="Helical" evidence="1">
    <location>
        <begin position="7"/>
        <end position="27"/>
    </location>
</feature>
<accession>A0ABW8RDR1</accession>
<evidence type="ECO:0000256" key="1">
    <source>
        <dbReference type="SAM" id="Phobius"/>
    </source>
</evidence>
<evidence type="ECO:0000313" key="2">
    <source>
        <dbReference type="EMBL" id="MFK9090807.1"/>
    </source>
</evidence>
<sequence length="214" mass="24855">MGKFIKISLIVLGVIAVGIGILIFTFVQGMKPDKDQEEKVRMQAEKYLAEIFNENFEIYDTLYDNMGNFEFEYAAKVMDKQTHTQFLIYYDDEAEQMVDTYVADKWENDLESEIRPYIKENFGEKADFYVYFDDKIGRDLGIDPAQSGSYKEFNVTPTIRITLPRKKSDGDEILFNEFISILKNEGKPQHGSVNVAYIAENGVILEDHEWSKKF</sequence>
<comment type="caution">
    <text evidence="2">The sequence shown here is derived from an EMBL/GenBank/DDBJ whole genome shotgun (WGS) entry which is preliminary data.</text>
</comment>
<dbReference type="EMBL" id="JBJHQH010000003">
    <property type="protein sequence ID" value="MFK9090807.1"/>
    <property type="molecule type" value="Genomic_DNA"/>
</dbReference>
<organism evidence="2 3">
    <name type="scientific">Bacillus salipaludis</name>
    <dbReference type="NCBI Taxonomy" id="2547811"/>
    <lineage>
        <taxon>Bacteria</taxon>
        <taxon>Bacillati</taxon>
        <taxon>Bacillota</taxon>
        <taxon>Bacilli</taxon>
        <taxon>Bacillales</taxon>
        <taxon>Bacillaceae</taxon>
        <taxon>Bacillus</taxon>
    </lineage>
</organism>
<protein>
    <submittedName>
        <fullName evidence="2">Uncharacterized protein</fullName>
    </submittedName>
</protein>
<reference evidence="2 3" key="1">
    <citation type="submission" date="2024-11" db="EMBL/GenBank/DDBJ databases">
        <authorList>
            <person name="Lucas J.A."/>
        </authorList>
    </citation>
    <scope>NUCLEOTIDE SEQUENCE [LARGE SCALE GENOMIC DNA]</scope>
    <source>
        <strain evidence="2 3">Z 5.4</strain>
    </source>
</reference>
<gene>
    <name evidence="2" type="ORF">ACJEBI_04845</name>
</gene>
<evidence type="ECO:0000313" key="3">
    <source>
        <dbReference type="Proteomes" id="UP001623041"/>
    </source>
</evidence>
<keyword evidence="1" id="KW-0472">Membrane</keyword>
<keyword evidence="1" id="KW-1133">Transmembrane helix</keyword>
<dbReference type="Proteomes" id="UP001623041">
    <property type="component" value="Unassembled WGS sequence"/>
</dbReference>